<comment type="caution">
    <text evidence="1">The sequence shown here is derived from an EMBL/GenBank/DDBJ whole genome shotgun (WGS) entry which is preliminary data.</text>
</comment>
<sequence length="255" mass="28541">MEFSTPMDADATQVLTRTGEFPLAGNPVPRWEADARRRLATAVERLTRPLSDLLERDANEGDTRMLVTDFLSDGLGYSKYDDLTTEYRTKGESVDYGLRIGDRIFAFIEVKRCGQNLDARNLRQVRTNAADEGVEWLMLTNGRVWQAYHLTVGEAAGTELILDVDLLGEGEPEATVDALFHLSKEAVEHERLETLRRWRAALAGAPLAEVLQSEAVVEAVRAQVRRRTDHIGHIGDAEDVSRALREEVIPKSLLD</sequence>
<organism evidence="1 2">
    <name type="scientific">Spinactinospora alkalitolerans</name>
    <dbReference type="NCBI Taxonomy" id="687207"/>
    <lineage>
        <taxon>Bacteria</taxon>
        <taxon>Bacillati</taxon>
        <taxon>Actinomycetota</taxon>
        <taxon>Actinomycetes</taxon>
        <taxon>Streptosporangiales</taxon>
        <taxon>Nocardiopsidaceae</taxon>
        <taxon>Spinactinospora</taxon>
    </lineage>
</organism>
<dbReference type="AlphaFoldDB" id="A0A852TNQ4"/>
<dbReference type="Proteomes" id="UP000589036">
    <property type="component" value="Unassembled WGS sequence"/>
</dbReference>
<keyword evidence="1" id="KW-0255">Endonuclease</keyword>
<protein>
    <submittedName>
        <fullName evidence="1">Putative type IV restriction endonuclease</fullName>
    </submittedName>
</protein>
<gene>
    <name evidence="1" type="ORF">HDA32_001106</name>
</gene>
<reference evidence="1 2" key="1">
    <citation type="submission" date="2020-07" db="EMBL/GenBank/DDBJ databases">
        <title>Sequencing the genomes of 1000 actinobacteria strains.</title>
        <authorList>
            <person name="Klenk H.-P."/>
        </authorList>
    </citation>
    <scope>NUCLEOTIDE SEQUENCE [LARGE SCALE GENOMIC DNA]</scope>
    <source>
        <strain evidence="1 2">CXB654</strain>
    </source>
</reference>
<dbReference type="GO" id="GO:0004519">
    <property type="term" value="F:endonuclease activity"/>
    <property type="evidence" value="ECO:0007669"/>
    <property type="project" value="UniProtKB-KW"/>
</dbReference>
<proteinExistence type="predicted"/>
<keyword evidence="1" id="KW-0540">Nuclease</keyword>
<evidence type="ECO:0000313" key="1">
    <source>
        <dbReference type="EMBL" id="NYE45986.1"/>
    </source>
</evidence>
<keyword evidence="2" id="KW-1185">Reference proteome</keyword>
<accession>A0A852TNQ4</accession>
<keyword evidence="1" id="KW-0378">Hydrolase</keyword>
<dbReference type="EMBL" id="JACCCC010000001">
    <property type="protein sequence ID" value="NYE45986.1"/>
    <property type="molecule type" value="Genomic_DNA"/>
</dbReference>
<evidence type="ECO:0000313" key="2">
    <source>
        <dbReference type="Proteomes" id="UP000589036"/>
    </source>
</evidence>
<name>A0A852TNQ4_9ACTN</name>